<gene>
    <name evidence="1" type="ORF">A3H26_00120</name>
</gene>
<dbReference type="STRING" id="1802630.A3H26_00120"/>
<reference evidence="1 2" key="1">
    <citation type="journal article" date="2016" name="Nat. Commun.">
        <title>Thousands of microbial genomes shed light on interconnected biogeochemical processes in an aquifer system.</title>
        <authorList>
            <person name="Anantharaman K."/>
            <person name="Brown C.T."/>
            <person name="Hug L.A."/>
            <person name="Sharon I."/>
            <person name="Castelle C.J."/>
            <person name="Probst A.J."/>
            <person name="Thomas B.C."/>
            <person name="Singh A."/>
            <person name="Wilkins M.J."/>
            <person name="Karaoz U."/>
            <person name="Brodie E.L."/>
            <person name="Williams K.H."/>
            <person name="Hubbard S.S."/>
            <person name="Banfield J.F."/>
        </authorList>
    </citation>
    <scope>NUCLEOTIDE SEQUENCE [LARGE SCALE GENOMIC DNA]</scope>
</reference>
<dbReference type="AlphaFoldDB" id="A0A1F4VIX8"/>
<protein>
    <submittedName>
        <fullName evidence="1">Uncharacterized protein</fullName>
    </submittedName>
</protein>
<accession>A0A1F4VIX8</accession>
<comment type="caution">
    <text evidence="1">The sequence shown here is derived from an EMBL/GenBank/DDBJ whole genome shotgun (WGS) entry which is preliminary data.</text>
</comment>
<sequence length="78" mass="8763">MAVTIPKKAGVKTGSMFEFSQEGNNLIYRPLGTKSPTLKETHIEETSGAIDLDLNSRSLNKIIRELKENPYEREISLL</sequence>
<dbReference type="Proteomes" id="UP000177763">
    <property type="component" value="Unassembled WGS sequence"/>
</dbReference>
<evidence type="ECO:0000313" key="1">
    <source>
        <dbReference type="EMBL" id="OGC57065.1"/>
    </source>
</evidence>
<organism evidence="1 2">
    <name type="scientific">candidate division WWE3 bacterium RIFCSPLOWO2_12_FULL_36_10</name>
    <dbReference type="NCBI Taxonomy" id="1802630"/>
    <lineage>
        <taxon>Bacteria</taxon>
        <taxon>Katanobacteria</taxon>
    </lineage>
</organism>
<name>A0A1F4VIX8_UNCKA</name>
<evidence type="ECO:0000313" key="2">
    <source>
        <dbReference type="Proteomes" id="UP000177763"/>
    </source>
</evidence>
<dbReference type="EMBL" id="MEVN01000022">
    <property type="protein sequence ID" value="OGC57065.1"/>
    <property type="molecule type" value="Genomic_DNA"/>
</dbReference>
<proteinExistence type="predicted"/>